<proteinExistence type="predicted"/>
<organism evidence="1 2">
    <name type="scientific">Ornithinimicrobium pratense</name>
    <dbReference type="NCBI Taxonomy" id="2593973"/>
    <lineage>
        <taxon>Bacteria</taxon>
        <taxon>Bacillati</taxon>
        <taxon>Actinomycetota</taxon>
        <taxon>Actinomycetes</taxon>
        <taxon>Micrococcales</taxon>
        <taxon>Ornithinimicrobiaceae</taxon>
        <taxon>Ornithinimicrobium</taxon>
    </lineage>
</organism>
<sequence length="750" mass="83064">MIPTPLRHRTACWVVRDVGPGRPRWDGARRAGVRLRQAEGLLLLPDTGPVEVYGRAPEPLGLDVLEDGTGQWAGLLTDDEARTAVALTDVHGFGHLFTYAHPRGRKQDVYLGTTLDALVDRLRADGVRLEVNWPFALTTLASAHILTRSHWSEETFVSGIRLLRPTELLVMDVDGWELHERPVTTDPQGRSYEELLDAGIDRATRLIRSVADAGWPDLRLYSSGGKDSRAVYGLLQHAGVLPHVSVSAADPVRWADAQGRSVIWRDLAVTDSLRRHFDLSWTVEPDYQDRMLSWAESLELHQSYAAGNSWSFPAARQLRWPVEPHVAIRGAGGETVRSGHRAIIAPRAWVRAMGRKRATLGQDLATLHTMIVHPEAHLPPPVVAAGQDLVARSFAPLPSAAINEQLNYHYLLHRNRSHFGHMLQSLDARALPLYPLATPELLRAAYLLPYWERHRGTAVFDLVERVAPELNRMPFAETSWPTEVWAQRDPDFRPPPGPTGPFTREQFPDYFAQEDQNHARRGRWSGPHRFEVRGQTHRATVEGLWRLHDLAGDPAVLPERTVADLARLTGLGRLSAPVTVAKVASLLRVLDSPAAPQPLAAEVRIGRRGVLRRWMGRGGPSEPVLTGRPGGVRTQTELLASSPGAGLEPWAADPATPLGPACHAWVDGSRVLAQRVGRLADGAPLRQTFTLVQGADHLHEVQTDDLQAQVGCGLEPGTYRVLLTARRIDRPEVAYRLMSLPVRVVERSPT</sequence>
<protein>
    <recommendedName>
        <fullName evidence="3">Asparagine synthetase domain-containing protein</fullName>
    </recommendedName>
</protein>
<dbReference type="AlphaFoldDB" id="A0A5J6V561"/>
<reference evidence="1 2" key="1">
    <citation type="submission" date="2019-09" db="EMBL/GenBank/DDBJ databases">
        <title>Serinicoccus pratensis sp. nov., isolated from meadow soil.</title>
        <authorList>
            <person name="Zhang W."/>
        </authorList>
    </citation>
    <scope>NUCLEOTIDE SEQUENCE [LARGE SCALE GENOMIC DNA]</scope>
    <source>
        <strain evidence="1 2">W204</strain>
    </source>
</reference>
<dbReference type="RefSeq" id="WP_158060542.1">
    <property type="nucleotide sequence ID" value="NZ_CP044427.1"/>
</dbReference>
<dbReference type="EMBL" id="CP044427">
    <property type="protein sequence ID" value="QFG68153.1"/>
    <property type="molecule type" value="Genomic_DNA"/>
</dbReference>
<accession>A0A5J6V561</accession>
<dbReference type="KEGG" id="serw:FY030_04970"/>
<evidence type="ECO:0000313" key="2">
    <source>
        <dbReference type="Proteomes" id="UP000326546"/>
    </source>
</evidence>
<dbReference type="Proteomes" id="UP000326546">
    <property type="component" value="Chromosome"/>
</dbReference>
<evidence type="ECO:0000313" key="1">
    <source>
        <dbReference type="EMBL" id="QFG68153.1"/>
    </source>
</evidence>
<evidence type="ECO:0008006" key="3">
    <source>
        <dbReference type="Google" id="ProtNLM"/>
    </source>
</evidence>
<dbReference type="OrthoDB" id="4846285at2"/>
<keyword evidence="2" id="KW-1185">Reference proteome</keyword>
<name>A0A5J6V561_9MICO</name>
<gene>
    <name evidence="1" type="ORF">FY030_04970</name>
</gene>